<feature type="transmembrane region" description="Helical" evidence="3">
    <location>
        <begin position="152"/>
        <end position="177"/>
    </location>
</feature>
<evidence type="ECO:0000313" key="5">
    <source>
        <dbReference type="EnsemblMetazoa" id="XP_038048088.1"/>
    </source>
</evidence>
<dbReference type="AlphaFoldDB" id="A0A913Z8G4"/>
<proteinExistence type="predicted"/>
<evidence type="ECO:0000313" key="6">
    <source>
        <dbReference type="Proteomes" id="UP000887568"/>
    </source>
</evidence>
<dbReference type="GeneID" id="119722123"/>
<dbReference type="PANTHER" id="PTHR11360:SF284">
    <property type="entry name" value="EG:103B4.3 PROTEIN-RELATED"/>
    <property type="match status" value="1"/>
</dbReference>
<protein>
    <recommendedName>
        <fullName evidence="4">Major facilitator superfamily (MFS) profile domain-containing protein</fullName>
    </recommendedName>
</protein>
<dbReference type="Gene3D" id="1.20.1250.20">
    <property type="entry name" value="MFS general substrate transporter like domains"/>
    <property type="match status" value="2"/>
</dbReference>
<dbReference type="InterPro" id="IPR036259">
    <property type="entry name" value="MFS_trans_sf"/>
</dbReference>
<dbReference type="Pfam" id="PF07690">
    <property type="entry name" value="MFS_1"/>
    <property type="match status" value="2"/>
</dbReference>
<dbReference type="InterPro" id="IPR020846">
    <property type="entry name" value="MFS_dom"/>
</dbReference>
<feature type="transmembrane region" description="Helical" evidence="3">
    <location>
        <begin position="501"/>
        <end position="521"/>
    </location>
</feature>
<name>A0A913Z8G4_PATMI</name>
<feature type="transmembrane region" description="Helical" evidence="3">
    <location>
        <begin position="376"/>
        <end position="397"/>
    </location>
</feature>
<feature type="region of interest" description="Disordered" evidence="2">
    <location>
        <begin position="285"/>
        <end position="343"/>
    </location>
</feature>
<dbReference type="InterPro" id="IPR011701">
    <property type="entry name" value="MFS"/>
</dbReference>
<evidence type="ECO:0000256" key="3">
    <source>
        <dbReference type="SAM" id="Phobius"/>
    </source>
</evidence>
<keyword evidence="3" id="KW-0472">Membrane</keyword>
<feature type="compositionally biased region" description="Polar residues" evidence="2">
    <location>
        <begin position="567"/>
        <end position="582"/>
    </location>
</feature>
<feature type="transmembrane region" description="Helical" evidence="3">
    <location>
        <begin position="412"/>
        <end position="432"/>
    </location>
</feature>
<dbReference type="SUPFAM" id="SSF103473">
    <property type="entry name" value="MFS general substrate transporter"/>
    <property type="match status" value="1"/>
</dbReference>
<feature type="region of interest" description="Disordered" evidence="2">
    <location>
        <begin position="621"/>
        <end position="640"/>
    </location>
</feature>
<feature type="transmembrane region" description="Helical" evidence="3">
    <location>
        <begin position="125"/>
        <end position="145"/>
    </location>
</feature>
<keyword evidence="3" id="KW-0812">Transmembrane</keyword>
<feature type="domain" description="Major facilitator superfamily (MFS) profile" evidence="4">
    <location>
        <begin position="28"/>
        <end position="557"/>
    </location>
</feature>
<dbReference type="EnsemblMetazoa" id="XM_038192160.1">
    <property type="protein sequence ID" value="XP_038048088.1"/>
    <property type="gene ID" value="LOC119722123"/>
</dbReference>
<feature type="region of interest" description="Disordered" evidence="2">
    <location>
        <begin position="564"/>
        <end position="593"/>
    </location>
</feature>
<sequence length="640" mass="68758">MAEKSPSTDARRRRTHNVEPPDGGWAWVVLAGTFSSQVLSFGFYGAAAVYVPVWMDFFDSSATDTSLVVSLSSFFMGFWSVVAGVLITRFSVRSVWIAGGVLSSSGLLISAFATSTLYLTLSMSLVTALGFSMCVNSGLVVLSIYFKKRLTLAFGIASSGFAAGQVALTPLLDYLIIEYGWKGSMVILGGIMLNMIAAGALMRPLSPKVRRPRLKSKQESESKTNPASDDSMKNSETAQKSREEGFIDRAQARTSGDSTFCSDSPIDDDSVRVCFDDKEILWRKTDDDEEAMQPKAETPADVGDRSPVGDSKPRDLCSLTDSVATNSPEMSNPPSNASQCDSSQSLAGRCRRHLSHFQSFMLHQYGLSGLFRNPSFVLTIPIGIAHGFGWASVVFHLDARAESVGLRASEGATLLTLMGVGAFVTSISHGWFVDKGYISPIIAYTLAILCNLLGSFILPPLVTFGPMVAACVLFGAATGVAEPMIFVILQALVQPSEVAGATSIVLVCWGVGEIIGGTLAGRIYDTLASYNNAYFMAGSVFAIVAILATIMFFLEKRKTKGDKKLVSKTNEAGTGEAQQRPSTAEDIHGKRLDENIENGVVNPMYSGASNNEVQQEIHTVEQQDEEMAEISPGNKDESSC</sequence>
<feature type="transmembrane region" description="Helical" evidence="3">
    <location>
        <begin position="95"/>
        <end position="119"/>
    </location>
</feature>
<evidence type="ECO:0000256" key="2">
    <source>
        <dbReference type="SAM" id="MobiDB-lite"/>
    </source>
</evidence>
<accession>A0A913Z8G4</accession>
<dbReference type="RefSeq" id="XP_038048088.1">
    <property type="nucleotide sequence ID" value="XM_038192160.1"/>
</dbReference>
<reference evidence="5" key="1">
    <citation type="submission" date="2022-11" db="UniProtKB">
        <authorList>
            <consortium name="EnsemblMetazoa"/>
        </authorList>
    </citation>
    <scope>IDENTIFICATION</scope>
</reference>
<feature type="region of interest" description="Disordered" evidence="2">
    <location>
        <begin position="209"/>
        <end position="262"/>
    </location>
</feature>
<dbReference type="Proteomes" id="UP000887568">
    <property type="component" value="Unplaced"/>
</dbReference>
<dbReference type="InterPro" id="IPR050327">
    <property type="entry name" value="Proton-linked_MCT"/>
</dbReference>
<dbReference type="PANTHER" id="PTHR11360">
    <property type="entry name" value="MONOCARBOXYLATE TRANSPORTER"/>
    <property type="match status" value="1"/>
</dbReference>
<feature type="compositionally biased region" description="Polar residues" evidence="2">
    <location>
        <begin position="252"/>
        <end position="262"/>
    </location>
</feature>
<feature type="transmembrane region" description="Helical" evidence="3">
    <location>
        <begin position="533"/>
        <end position="554"/>
    </location>
</feature>
<feature type="compositionally biased region" description="Polar residues" evidence="2">
    <location>
        <begin position="223"/>
        <end position="238"/>
    </location>
</feature>
<dbReference type="PROSITE" id="PS50850">
    <property type="entry name" value="MFS"/>
    <property type="match status" value="1"/>
</dbReference>
<dbReference type="OrthoDB" id="6499973at2759"/>
<evidence type="ECO:0000259" key="4">
    <source>
        <dbReference type="PROSITE" id="PS50850"/>
    </source>
</evidence>
<organism evidence="5 6">
    <name type="scientific">Patiria miniata</name>
    <name type="common">Bat star</name>
    <name type="synonym">Asterina miniata</name>
    <dbReference type="NCBI Taxonomy" id="46514"/>
    <lineage>
        <taxon>Eukaryota</taxon>
        <taxon>Metazoa</taxon>
        <taxon>Echinodermata</taxon>
        <taxon>Eleutherozoa</taxon>
        <taxon>Asterozoa</taxon>
        <taxon>Asteroidea</taxon>
        <taxon>Valvatacea</taxon>
        <taxon>Valvatida</taxon>
        <taxon>Asterinidae</taxon>
        <taxon>Patiria</taxon>
    </lineage>
</organism>
<feature type="transmembrane region" description="Helical" evidence="3">
    <location>
        <begin position="441"/>
        <end position="461"/>
    </location>
</feature>
<keyword evidence="6" id="KW-1185">Reference proteome</keyword>
<feature type="transmembrane region" description="Helical" evidence="3">
    <location>
        <begin position="67"/>
        <end position="88"/>
    </location>
</feature>
<feature type="transmembrane region" description="Helical" evidence="3">
    <location>
        <begin position="24"/>
        <end position="47"/>
    </location>
</feature>
<feature type="compositionally biased region" description="Polar residues" evidence="2">
    <location>
        <begin position="319"/>
        <end position="343"/>
    </location>
</feature>
<dbReference type="OMA" id="GFGWASV"/>
<feature type="transmembrane region" description="Helical" evidence="3">
    <location>
        <begin position="467"/>
        <end position="489"/>
    </location>
</feature>
<keyword evidence="3" id="KW-1133">Transmembrane helix</keyword>
<feature type="transmembrane region" description="Helical" evidence="3">
    <location>
        <begin position="183"/>
        <end position="205"/>
    </location>
</feature>
<evidence type="ECO:0000256" key="1">
    <source>
        <dbReference type="ARBA" id="ARBA00004141"/>
    </source>
</evidence>
<feature type="compositionally biased region" description="Basic and acidic residues" evidence="2">
    <location>
        <begin position="583"/>
        <end position="593"/>
    </location>
</feature>
<comment type="subcellular location">
    <subcellularLocation>
        <location evidence="1">Membrane</location>
        <topology evidence="1">Multi-pass membrane protein</topology>
    </subcellularLocation>
</comment>
<dbReference type="GO" id="GO:0008028">
    <property type="term" value="F:monocarboxylic acid transmembrane transporter activity"/>
    <property type="evidence" value="ECO:0007669"/>
    <property type="project" value="TreeGrafter"/>
</dbReference>
<dbReference type="GO" id="GO:0016020">
    <property type="term" value="C:membrane"/>
    <property type="evidence" value="ECO:0007669"/>
    <property type="project" value="UniProtKB-SubCell"/>
</dbReference>
<feature type="compositionally biased region" description="Basic and acidic residues" evidence="2">
    <location>
        <begin position="239"/>
        <end position="251"/>
    </location>
</feature>